<dbReference type="PANTHER" id="PTHR22926:SF3">
    <property type="entry name" value="UNDECAPRENYL-PHOSPHATE ALPHA-N-ACETYLGLUCOSAMINYL 1-PHOSPHATE TRANSFERASE"/>
    <property type="match status" value="1"/>
</dbReference>
<accession>A0A4Y1YNR3</accession>
<dbReference type="GO" id="GO:0071555">
    <property type="term" value="P:cell wall organization"/>
    <property type="evidence" value="ECO:0007669"/>
    <property type="project" value="TreeGrafter"/>
</dbReference>
<organism evidence="9 10">
    <name type="scientific">Nitrosomonas stercoris</name>
    <dbReference type="NCBI Taxonomy" id="1444684"/>
    <lineage>
        <taxon>Bacteria</taxon>
        <taxon>Pseudomonadati</taxon>
        <taxon>Pseudomonadota</taxon>
        <taxon>Betaproteobacteria</taxon>
        <taxon>Nitrosomonadales</taxon>
        <taxon>Nitrosomonadaceae</taxon>
        <taxon>Nitrosomonas</taxon>
    </lineage>
</organism>
<dbReference type="InterPro" id="IPR018480">
    <property type="entry name" value="PNAcMuramoyl-5peptid_Trfase_CS"/>
</dbReference>
<feature type="transmembrane region" description="Helical" evidence="8">
    <location>
        <begin position="6"/>
        <end position="31"/>
    </location>
</feature>
<evidence type="ECO:0000256" key="8">
    <source>
        <dbReference type="SAM" id="Phobius"/>
    </source>
</evidence>
<feature type="transmembrane region" description="Helical" evidence="8">
    <location>
        <begin position="301"/>
        <end position="324"/>
    </location>
</feature>
<evidence type="ECO:0000256" key="4">
    <source>
        <dbReference type="ARBA" id="ARBA00022692"/>
    </source>
</evidence>
<dbReference type="Proteomes" id="UP000316473">
    <property type="component" value="Chromosome"/>
</dbReference>
<dbReference type="KEGG" id="nst:Nstercoris_02089"/>
<keyword evidence="3 9" id="KW-0808">Transferase</keyword>
<reference evidence="9 10" key="1">
    <citation type="submission" date="2019-06" db="EMBL/GenBank/DDBJ databases">
        <title>Nitrosomonas stercoris KYUHI-S whole genome shotgun sequence.</title>
        <authorList>
            <person name="Nakagawa T."/>
            <person name="Tsuchiya Y."/>
            <person name="Takahashi R."/>
        </authorList>
    </citation>
    <scope>NUCLEOTIDE SEQUENCE [LARGE SCALE GENOMIC DNA]</scope>
    <source>
        <strain evidence="9 10">KYUHI-S</strain>
    </source>
</reference>
<evidence type="ECO:0000313" key="10">
    <source>
        <dbReference type="Proteomes" id="UP000316473"/>
    </source>
</evidence>
<feature type="transmembrane region" description="Helical" evidence="8">
    <location>
        <begin position="51"/>
        <end position="69"/>
    </location>
</feature>
<dbReference type="InterPro" id="IPR000715">
    <property type="entry name" value="Glycosyl_transferase_4"/>
</dbReference>
<dbReference type="PANTHER" id="PTHR22926">
    <property type="entry name" value="PHOSPHO-N-ACETYLMURAMOYL-PENTAPEPTIDE-TRANSFERASE"/>
    <property type="match status" value="1"/>
</dbReference>
<dbReference type="PROSITE" id="PS01348">
    <property type="entry name" value="MRAY_2"/>
    <property type="match status" value="1"/>
</dbReference>
<proteinExistence type="predicted"/>
<dbReference type="GO" id="GO:0016780">
    <property type="term" value="F:phosphotransferase activity, for other substituted phosphate groups"/>
    <property type="evidence" value="ECO:0007669"/>
    <property type="project" value="InterPro"/>
</dbReference>
<feature type="transmembrane region" description="Helical" evidence="8">
    <location>
        <begin position="192"/>
        <end position="208"/>
    </location>
</feature>
<dbReference type="GO" id="GO:0046872">
    <property type="term" value="F:metal ion binding"/>
    <property type="evidence" value="ECO:0007669"/>
    <property type="project" value="UniProtKB-KW"/>
</dbReference>
<dbReference type="GO" id="GO:0044038">
    <property type="term" value="P:cell wall macromolecule biosynthetic process"/>
    <property type="evidence" value="ECO:0007669"/>
    <property type="project" value="TreeGrafter"/>
</dbReference>
<dbReference type="EMBL" id="AP019755">
    <property type="protein sequence ID" value="BBL35812.1"/>
    <property type="molecule type" value="Genomic_DNA"/>
</dbReference>
<evidence type="ECO:0000256" key="7">
    <source>
        <dbReference type="PIRSR" id="PIRSR600715-1"/>
    </source>
</evidence>
<feature type="transmembrane region" description="Helical" evidence="8">
    <location>
        <begin position="220"/>
        <end position="239"/>
    </location>
</feature>
<keyword evidence="10" id="KW-1185">Reference proteome</keyword>
<keyword evidence="7" id="KW-0460">Magnesium</keyword>
<evidence type="ECO:0000313" key="9">
    <source>
        <dbReference type="EMBL" id="BBL35812.1"/>
    </source>
</evidence>
<evidence type="ECO:0000256" key="5">
    <source>
        <dbReference type="ARBA" id="ARBA00022989"/>
    </source>
</evidence>
<evidence type="ECO:0000256" key="3">
    <source>
        <dbReference type="ARBA" id="ARBA00022679"/>
    </source>
</evidence>
<feature type="transmembrane region" description="Helical" evidence="8">
    <location>
        <begin position="107"/>
        <end position="125"/>
    </location>
</feature>
<keyword evidence="5 8" id="KW-1133">Transmembrane helix</keyword>
<name>A0A4Y1YNR3_9PROT</name>
<dbReference type="Pfam" id="PF00953">
    <property type="entry name" value="Glycos_transf_4"/>
    <property type="match status" value="1"/>
</dbReference>
<feature type="transmembrane region" description="Helical" evidence="8">
    <location>
        <begin position="137"/>
        <end position="155"/>
    </location>
</feature>
<evidence type="ECO:0000256" key="2">
    <source>
        <dbReference type="ARBA" id="ARBA00022475"/>
    </source>
</evidence>
<gene>
    <name evidence="9" type="ORF">Nstercoris_02089</name>
</gene>
<protein>
    <submittedName>
        <fullName evidence="9">Undecaprenyl-phosphate alpha-N-acetylglucosaminyl 1-phosphate transferase</fullName>
    </submittedName>
</protein>
<dbReference type="GO" id="GO:0005886">
    <property type="term" value="C:plasma membrane"/>
    <property type="evidence" value="ECO:0007669"/>
    <property type="project" value="UniProtKB-SubCell"/>
</dbReference>
<feature type="binding site" evidence="7">
    <location>
        <position position="159"/>
    </location>
    <ligand>
        <name>Mg(2+)</name>
        <dbReference type="ChEBI" id="CHEBI:18420"/>
    </ligand>
</feature>
<dbReference type="AlphaFoldDB" id="A0A4Y1YNR3"/>
<comment type="cofactor">
    <cofactor evidence="7">
        <name>Mg(2+)</name>
        <dbReference type="ChEBI" id="CHEBI:18420"/>
    </cofactor>
</comment>
<feature type="binding site" evidence="7">
    <location>
        <position position="224"/>
    </location>
    <ligand>
        <name>Mg(2+)</name>
        <dbReference type="ChEBI" id="CHEBI:18420"/>
    </ligand>
</feature>
<keyword evidence="4 8" id="KW-0812">Transmembrane</keyword>
<evidence type="ECO:0000256" key="6">
    <source>
        <dbReference type="ARBA" id="ARBA00023136"/>
    </source>
</evidence>
<keyword evidence="2" id="KW-1003">Cell membrane</keyword>
<feature type="transmembrane region" description="Helical" evidence="8">
    <location>
        <begin position="167"/>
        <end position="186"/>
    </location>
</feature>
<evidence type="ECO:0000256" key="1">
    <source>
        <dbReference type="ARBA" id="ARBA00004651"/>
    </source>
</evidence>
<dbReference type="GO" id="GO:0009103">
    <property type="term" value="P:lipopolysaccharide biosynthetic process"/>
    <property type="evidence" value="ECO:0007669"/>
    <property type="project" value="TreeGrafter"/>
</dbReference>
<keyword evidence="7" id="KW-0479">Metal-binding</keyword>
<feature type="transmembrane region" description="Helical" evidence="8">
    <location>
        <begin position="330"/>
        <end position="351"/>
    </location>
</feature>
<dbReference type="CDD" id="cd06853">
    <property type="entry name" value="GT_WecA_like"/>
    <property type="match status" value="1"/>
</dbReference>
<keyword evidence="6 8" id="KW-0472">Membrane</keyword>
<feature type="transmembrane region" description="Helical" evidence="8">
    <location>
        <begin position="251"/>
        <end position="270"/>
    </location>
</feature>
<feature type="transmembrane region" description="Helical" evidence="8">
    <location>
        <begin position="75"/>
        <end position="95"/>
    </location>
</feature>
<comment type="subcellular location">
    <subcellularLocation>
        <location evidence="1">Cell membrane</location>
        <topology evidence="1">Multi-pass membrane protein</topology>
    </subcellularLocation>
</comment>
<sequence length="514" mass="57868">MEFNLLKQTALFLSCSILSGITIRLAISLALTHGILDKPGQHKQHKHSTPFIGGVGIFIALLIALYFLIDNYPEHVTKWLGLTISAIIIFGMGFADDILQLNYKIRFIVQAIVVLIMSLVSGVLLTDLGSILSGEPLALGFFAIPFTLFATIGSINAFNMIDGIDGLSGSIALTSLVLISITALTASNQPDFIVAIALAGGTTGFLFFNLRRRSQPQAKVFLGDNGSMLLGFLITWLLIDLSQGEQRAISPVTALWLFSIPLMDTISIMLRRIWQHRSPFEPDRNHFHHILLDAGYRVNDAIFTIVSIHLLFGIIGLAGLYLGIAESVMLIGFLLLFSGYFYLSLHSWHLITALRYLHTLRGLIPTQSHGFFLGNYTPQEAKNLVRMLVQELRPSMNSMIHVIKNEESPGDEKSKYAVVVNIRLLDIDEKTTKTEIERFVTSAQQHINRQHGIQLRPFVERNPQNDRRLQNRRYFFRNRRMVNRQRSNQKLLIFEAMFDPDSIPSTEQRPDLPD</sequence>